<dbReference type="InterPro" id="IPR055621">
    <property type="entry name" value="DUF7197"/>
</dbReference>
<dbReference type="Pfam" id="PF23827">
    <property type="entry name" value="DUF7197"/>
    <property type="match status" value="1"/>
</dbReference>
<sequence length="173" mass="20534">MTDTVIQSKEQWVLHRLEGFYANPVTFARVQSILQGESKLSLRLIDWFVTNYSKKQNVSFLTRDNKHVIVYLVYKAHLKAYNKKMFDPFCRWKRIQFRGLDTTVGQLNFFEWAVQDEVLDYLEAHYDEIHADMEACSQVVTNTEEGRRKRHELSRSATKSVRRHDVRVVVSFD</sequence>
<proteinExistence type="predicted"/>
<organism evidence="1">
    <name type="scientific">viral metagenome</name>
    <dbReference type="NCBI Taxonomy" id="1070528"/>
    <lineage>
        <taxon>unclassified sequences</taxon>
        <taxon>metagenomes</taxon>
        <taxon>organismal metagenomes</taxon>
    </lineage>
</organism>
<name>A0A6C0JKX3_9ZZZZ</name>
<dbReference type="EMBL" id="MN740401">
    <property type="protein sequence ID" value="QHU04468.1"/>
    <property type="molecule type" value="Genomic_DNA"/>
</dbReference>
<accession>A0A6C0JKX3</accession>
<dbReference type="AlphaFoldDB" id="A0A6C0JKX3"/>
<protein>
    <submittedName>
        <fullName evidence="1">Uncharacterized protein</fullName>
    </submittedName>
</protein>
<reference evidence="1" key="1">
    <citation type="journal article" date="2020" name="Nature">
        <title>Giant virus diversity and host interactions through global metagenomics.</title>
        <authorList>
            <person name="Schulz F."/>
            <person name="Roux S."/>
            <person name="Paez-Espino D."/>
            <person name="Jungbluth S."/>
            <person name="Walsh D.A."/>
            <person name="Denef V.J."/>
            <person name="McMahon K.D."/>
            <person name="Konstantinidis K.T."/>
            <person name="Eloe-Fadrosh E.A."/>
            <person name="Kyrpides N.C."/>
            <person name="Woyke T."/>
        </authorList>
    </citation>
    <scope>NUCLEOTIDE SEQUENCE</scope>
    <source>
        <strain evidence="1">GVMAG-M-3300027708-51</strain>
    </source>
</reference>
<evidence type="ECO:0000313" key="1">
    <source>
        <dbReference type="EMBL" id="QHU04468.1"/>
    </source>
</evidence>